<sequence>MSKSLILNYIEYFENCKILSRRELSVVLCILNHQQLKGGGVYGIDRLEERTGIKRNKIYQILKKLKFIKKKVEKNTTVFFIDLEEFKKFLTTNKELNNIQKSQKRTGNSPKKGLQEVPKWDLNESQNGTSKTQSSPSYTKARRTPRL</sequence>
<dbReference type="EMBL" id="MOEN01000037">
    <property type="protein sequence ID" value="OMH39941.1"/>
    <property type="molecule type" value="Genomic_DNA"/>
</dbReference>
<dbReference type="STRING" id="1914305.BLW93_07910"/>
<accession>A0A1R1MJG0</accession>
<name>A0A1R1MJG0_9BACT</name>
<reference evidence="2 3" key="1">
    <citation type="submission" date="2016-10" db="EMBL/GenBank/DDBJ databases">
        <title>Genome sequence of a sulfur-reducing bacterium Desulfurobacterium indicum K6013.</title>
        <authorList>
            <person name="Cao J."/>
            <person name="Shao Z."/>
            <person name="Alain K."/>
            <person name="Jebbar M."/>
        </authorList>
    </citation>
    <scope>NUCLEOTIDE SEQUENCE [LARGE SCALE GENOMIC DNA]</scope>
    <source>
        <strain evidence="2 3">K6013</strain>
    </source>
</reference>
<dbReference type="Proteomes" id="UP000187408">
    <property type="component" value="Unassembled WGS sequence"/>
</dbReference>
<evidence type="ECO:0000256" key="1">
    <source>
        <dbReference type="SAM" id="MobiDB-lite"/>
    </source>
</evidence>
<feature type="compositionally biased region" description="Polar residues" evidence="1">
    <location>
        <begin position="97"/>
        <end position="109"/>
    </location>
</feature>
<gene>
    <name evidence="2" type="ORF">BLW93_07910</name>
</gene>
<protein>
    <submittedName>
        <fullName evidence="2">Uncharacterized protein</fullName>
    </submittedName>
</protein>
<dbReference type="AlphaFoldDB" id="A0A1R1MJG0"/>
<organism evidence="2 3">
    <name type="scientific">Desulfurobacterium indicum</name>
    <dbReference type="NCBI Taxonomy" id="1914305"/>
    <lineage>
        <taxon>Bacteria</taxon>
        <taxon>Pseudomonadati</taxon>
        <taxon>Aquificota</taxon>
        <taxon>Aquificia</taxon>
        <taxon>Desulfurobacteriales</taxon>
        <taxon>Desulfurobacteriaceae</taxon>
        <taxon>Desulfurobacterium</taxon>
    </lineage>
</organism>
<comment type="caution">
    <text evidence="2">The sequence shown here is derived from an EMBL/GenBank/DDBJ whole genome shotgun (WGS) entry which is preliminary data.</text>
</comment>
<evidence type="ECO:0000313" key="2">
    <source>
        <dbReference type="EMBL" id="OMH39941.1"/>
    </source>
</evidence>
<feature type="compositionally biased region" description="Polar residues" evidence="1">
    <location>
        <begin position="123"/>
        <end position="138"/>
    </location>
</feature>
<feature type="region of interest" description="Disordered" evidence="1">
    <location>
        <begin position="97"/>
        <end position="147"/>
    </location>
</feature>
<proteinExistence type="predicted"/>
<keyword evidence="3" id="KW-1185">Reference proteome</keyword>
<evidence type="ECO:0000313" key="3">
    <source>
        <dbReference type="Proteomes" id="UP000187408"/>
    </source>
</evidence>